<protein>
    <recommendedName>
        <fullName evidence="3">Glycosyl hydrolase family 98 putative carbohydrate-binding module domain-containing protein</fullName>
    </recommendedName>
</protein>
<proteinExistence type="predicted"/>
<accession>A0A371JZV7</accession>
<keyword evidence="2" id="KW-1185">Reference proteome</keyword>
<gene>
    <name evidence="1" type="ORF">DX914_12710</name>
</gene>
<evidence type="ECO:0008006" key="3">
    <source>
        <dbReference type="Google" id="ProtNLM"/>
    </source>
</evidence>
<reference evidence="1 2" key="1">
    <citation type="submission" date="2018-08" db="EMBL/GenBank/DDBJ databases">
        <title>Lysobacter sp. zong2l5, whole genome shotgun sequence.</title>
        <authorList>
            <person name="Zhang X."/>
            <person name="Feng G."/>
            <person name="Zhu H."/>
        </authorList>
    </citation>
    <scope>NUCLEOTIDE SEQUENCE [LARGE SCALE GENOMIC DNA]</scope>
    <source>
        <strain evidence="2">zong2l5</strain>
    </source>
</reference>
<comment type="caution">
    <text evidence="1">The sequence shown here is derived from an EMBL/GenBank/DDBJ whole genome shotgun (WGS) entry which is preliminary data.</text>
</comment>
<sequence>MVATGDAYEKVAPRQDDRYSLHPDTGKNASIEFDVKGLQSLTLSPYIADFSTIPDCDGNPEAGVVRMRWSLDGGSPNEVAVDRGYAATIDVDTSKASRLKVEVDEANGVHWCDWFGLGVANVK</sequence>
<organism evidence="1 2">
    <name type="scientific">Lysobacter silvisoli</name>
    <dbReference type="NCBI Taxonomy" id="2293254"/>
    <lineage>
        <taxon>Bacteria</taxon>
        <taxon>Pseudomonadati</taxon>
        <taxon>Pseudomonadota</taxon>
        <taxon>Gammaproteobacteria</taxon>
        <taxon>Lysobacterales</taxon>
        <taxon>Lysobacteraceae</taxon>
        <taxon>Lysobacter</taxon>
    </lineage>
</organism>
<dbReference type="AlphaFoldDB" id="A0A371JZV7"/>
<evidence type="ECO:0000313" key="2">
    <source>
        <dbReference type="Proteomes" id="UP000264492"/>
    </source>
</evidence>
<name>A0A371JZV7_9GAMM</name>
<dbReference type="Proteomes" id="UP000264492">
    <property type="component" value="Unassembled WGS sequence"/>
</dbReference>
<dbReference type="EMBL" id="QTSU01000002">
    <property type="protein sequence ID" value="RDZ27117.1"/>
    <property type="molecule type" value="Genomic_DNA"/>
</dbReference>
<evidence type="ECO:0000313" key="1">
    <source>
        <dbReference type="EMBL" id="RDZ27117.1"/>
    </source>
</evidence>